<dbReference type="CDD" id="cd18548">
    <property type="entry name" value="ABC_6TM_Tm287_like"/>
    <property type="match status" value="1"/>
</dbReference>
<feature type="transmembrane region" description="Helical" evidence="9">
    <location>
        <begin position="324"/>
        <end position="347"/>
    </location>
</feature>
<dbReference type="InterPro" id="IPR003439">
    <property type="entry name" value="ABC_transporter-like_ATP-bd"/>
</dbReference>
<dbReference type="InterPro" id="IPR036640">
    <property type="entry name" value="ABC1_TM_sf"/>
</dbReference>
<dbReference type="FunFam" id="3.40.50.300:FF:000221">
    <property type="entry name" value="Multidrug ABC transporter ATP-binding protein"/>
    <property type="match status" value="1"/>
</dbReference>
<evidence type="ECO:0000256" key="6">
    <source>
        <dbReference type="ARBA" id="ARBA00022840"/>
    </source>
</evidence>
<dbReference type="Gene3D" id="3.40.50.300">
    <property type="entry name" value="P-loop containing nucleotide triphosphate hydrolases"/>
    <property type="match status" value="1"/>
</dbReference>
<dbReference type="InterPro" id="IPR011527">
    <property type="entry name" value="ABC1_TM_dom"/>
</dbReference>
<proteinExistence type="predicted"/>
<dbReference type="GO" id="GO:0015421">
    <property type="term" value="F:ABC-type oligopeptide transporter activity"/>
    <property type="evidence" value="ECO:0007669"/>
    <property type="project" value="TreeGrafter"/>
</dbReference>
<dbReference type="RefSeq" id="WP_103201641.1">
    <property type="nucleotide sequence ID" value="NZ_CVTD020000008.1"/>
</dbReference>
<dbReference type="PANTHER" id="PTHR43394:SF1">
    <property type="entry name" value="ATP-BINDING CASSETTE SUB-FAMILY B MEMBER 10, MITOCHONDRIAL"/>
    <property type="match status" value="1"/>
</dbReference>
<evidence type="ECO:0000259" key="11">
    <source>
        <dbReference type="PROSITE" id="PS50929"/>
    </source>
</evidence>
<evidence type="ECO:0000259" key="10">
    <source>
        <dbReference type="PROSITE" id="PS50893"/>
    </source>
</evidence>
<dbReference type="Pfam" id="PF00664">
    <property type="entry name" value="ABC_membrane"/>
    <property type="match status" value="1"/>
</dbReference>
<evidence type="ECO:0000256" key="8">
    <source>
        <dbReference type="ARBA" id="ARBA00023136"/>
    </source>
</evidence>
<dbReference type="InterPro" id="IPR017871">
    <property type="entry name" value="ABC_transporter-like_CS"/>
</dbReference>
<dbReference type="OrthoDB" id="9762778at2"/>
<evidence type="ECO:0000256" key="9">
    <source>
        <dbReference type="SAM" id="Phobius"/>
    </source>
</evidence>
<dbReference type="SUPFAM" id="SSF52540">
    <property type="entry name" value="P-loop containing nucleoside triphosphate hydrolases"/>
    <property type="match status" value="1"/>
</dbReference>
<feature type="transmembrane region" description="Helical" evidence="9">
    <location>
        <begin position="404"/>
        <end position="427"/>
    </location>
</feature>
<reference evidence="12 13" key="1">
    <citation type="submission" date="2015-06" db="EMBL/GenBank/DDBJ databases">
        <authorList>
            <person name="Wibberg Daniel"/>
        </authorList>
    </citation>
    <scope>NUCLEOTIDE SEQUENCE [LARGE SCALE GENOMIC DNA]</scope>
    <source>
        <strain evidence="12 13">T3/55T</strain>
    </source>
</reference>
<dbReference type="GO" id="GO:0016887">
    <property type="term" value="F:ATP hydrolysis activity"/>
    <property type="evidence" value="ECO:0007669"/>
    <property type="project" value="InterPro"/>
</dbReference>
<keyword evidence="4 9" id="KW-0812">Transmembrane</keyword>
<evidence type="ECO:0000256" key="4">
    <source>
        <dbReference type="ARBA" id="ARBA00022692"/>
    </source>
</evidence>
<keyword evidence="7 9" id="KW-1133">Transmembrane helix</keyword>
<evidence type="ECO:0000313" key="13">
    <source>
        <dbReference type="Proteomes" id="UP000236497"/>
    </source>
</evidence>
<evidence type="ECO:0000256" key="7">
    <source>
        <dbReference type="ARBA" id="ARBA00022989"/>
    </source>
</evidence>
<dbReference type="Gene3D" id="1.20.1560.10">
    <property type="entry name" value="ABC transporter type 1, transmembrane domain"/>
    <property type="match status" value="1"/>
</dbReference>
<keyword evidence="2" id="KW-0813">Transport</keyword>
<organism evidence="12 13">
    <name type="scientific">Herbinix hemicellulosilytica</name>
    <dbReference type="NCBI Taxonomy" id="1564487"/>
    <lineage>
        <taxon>Bacteria</taxon>
        <taxon>Bacillati</taxon>
        <taxon>Bacillota</taxon>
        <taxon>Clostridia</taxon>
        <taxon>Lachnospirales</taxon>
        <taxon>Lachnospiraceae</taxon>
        <taxon>Herbinix</taxon>
    </lineage>
</organism>
<dbReference type="InterPro" id="IPR003593">
    <property type="entry name" value="AAA+_ATPase"/>
</dbReference>
<dbReference type="GO" id="GO:0005886">
    <property type="term" value="C:plasma membrane"/>
    <property type="evidence" value="ECO:0007669"/>
    <property type="project" value="UniProtKB-SubCell"/>
</dbReference>
<keyword evidence="13" id="KW-1185">Reference proteome</keyword>
<dbReference type="InterPro" id="IPR027417">
    <property type="entry name" value="P-loop_NTPase"/>
</dbReference>
<feature type="transmembrane region" description="Helical" evidence="9">
    <location>
        <begin position="228"/>
        <end position="251"/>
    </location>
</feature>
<dbReference type="EMBL" id="CVTD020000008">
    <property type="protein sequence ID" value="CRZ33462.1"/>
    <property type="molecule type" value="Genomic_DNA"/>
</dbReference>
<dbReference type="SMART" id="SM00382">
    <property type="entry name" value="AAA"/>
    <property type="match status" value="1"/>
</dbReference>
<evidence type="ECO:0000256" key="3">
    <source>
        <dbReference type="ARBA" id="ARBA00022475"/>
    </source>
</evidence>
<feature type="domain" description="ABC transporter" evidence="10">
    <location>
        <begin position="502"/>
        <end position="737"/>
    </location>
</feature>
<evidence type="ECO:0000313" key="12">
    <source>
        <dbReference type="EMBL" id="CRZ33462.1"/>
    </source>
</evidence>
<dbReference type="PROSITE" id="PS00211">
    <property type="entry name" value="ABC_TRANSPORTER_1"/>
    <property type="match status" value="1"/>
</dbReference>
<dbReference type="PROSITE" id="PS50893">
    <property type="entry name" value="ABC_TRANSPORTER_2"/>
    <property type="match status" value="1"/>
</dbReference>
<comment type="subcellular location">
    <subcellularLocation>
        <location evidence="1">Cell membrane</location>
        <topology evidence="1">Multi-pass membrane protein</topology>
    </subcellularLocation>
</comment>
<evidence type="ECO:0000256" key="5">
    <source>
        <dbReference type="ARBA" id="ARBA00022741"/>
    </source>
</evidence>
<protein>
    <recommendedName>
        <fullName evidence="14">ATP-binding cassette subfamily B protein</fullName>
    </recommendedName>
</protein>
<keyword evidence="6" id="KW-0067">ATP-binding</keyword>
<evidence type="ECO:0000256" key="2">
    <source>
        <dbReference type="ARBA" id="ARBA00022448"/>
    </source>
</evidence>
<keyword evidence="5" id="KW-0547">Nucleotide-binding</keyword>
<evidence type="ECO:0000256" key="1">
    <source>
        <dbReference type="ARBA" id="ARBA00004651"/>
    </source>
</evidence>
<dbReference type="InterPro" id="IPR039421">
    <property type="entry name" value="Type_1_exporter"/>
</dbReference>
<sequence>MLTILRNLKKSTLAIIFVIVLLVLQAYCDLSLPSYTSDIVNTGILQGGIDSPVPEVIRASELDSLLLYTTQKEKENLLSHFILLNKDTMDQNEHENYTGKYPLLENENLYILSGKYDESFKELFKMLIFIKYGFENIQSAQGQENSMMAGLLPEKYSAVSADMNKILKTVPDEAKEEMLKPIKEKIGQIPDTLKSQIAVAYVREEYKAIGINVSKIQTQYILIVGSKMLGLALAAMAAAILITLVASRIAAKLGRDLRKQVFCKVLSFSQSEMDHFSTASLITRSTNDIQQIQMMVILMVRIVVYSPILAAGGILKILNTNTTMTWTLGVGVGAVLALVSILIIIAMPKFKLMQKLIDKINLVMREILSGLPVIRAFSNEKYENERFDGVNKDLTKYSLFIGRVMAFLMPSLMLIMNLVSILIIWVGADRINTGTMQVGDIMAFIQYTMQIIMSFLMLTMISIILPRASVSVSRVNEVLKEKIQISDPEKEEAMDDSKRGQIEFKNVYFRYPDAEEYVLSDISFTAKPGEVTAIIGSTGSGKSTLINLIPRFYDVTEGQILLNGTDIRNISQKALRKRIGYVPQKGVLFSGTIKSNIAFGAPDADDAIIQKAARIAQAEDFILEKPEGYNEPIAQGGTNVSGGQKQRLSIARAIAKNPDIYIFDDSFSALDYKTDSNLRKALKKELTNSTVLIVAQRISTIVDADQILVLDNGKIVGKGTHKELLKNCEVYYQIASSQLSKEELAYE</sequence>
<dbReference type="SUPFAM" id="SSF90123">
    <property type="entry name" value="ABC transporter transmembrane region"/>
    <property type="match status" value="1"/>
</dbReference>
<evidence type="ECO:0008006" key="14">
    <source>
        <dbReference type="Google" id="ProtNLM"/>
    </source>
</evidence>
<gene>
    <name evidence="12" type="ORF">HHT355_0250</name>
</gene>
<name>A0A0H5SDL2_HERHM</name>
<accession>A0A0H5SDL2</accession>
<feature type="domain" description="ABC transmembrane type-1" evidence="11">
    <location>
        <begin position="207"/>
        <end position="467"/>
    </location>
</feature>
<feature type="transmembrane region" description="Helical" evidence="9">
    <location>
        <begin position="447"/>
        <end position="465"/>
    </location>
</feature>
<dbReference type="AlphaFoldDB" id="A0A0H5SDL2"/>
<dbReference type="Proteomes" id="UP000236497">
    <property type="component" value="Unassembled WGS sequence"/>
</dbReference>
<feature type="transmembrane region" description="Helical" evidence="9">
    <location>
        <begin position="294"/>
        <end position="318"/>
    </location>
</feature>
<dbReference type="GO" id="GO:0005524">
    <property type="term" value="F:ATP binding"/>
    <property type="evidence" value="ECO:0007669"/>
    <property type="project" value="UniProtKB-KW"/>
</dbReference>
<keyword evidence="3" id="KW-1003">Cell membrane</keyword>
<dbReference type="PANTHER" id="PTHR43394">
    <property type="entry name" value="ATP-DEPENDENT PERMEASE MDL1, MITOCHONDRIAL"/>
    <property type="match status" value="1"/>
</dbReference>
<keyword evidence="8 9" id="KW-0472">Membrane</keyword>
<dbReference type="Pfam" id="PF00005">
    <property type="entry name" value="ABC_tran"/>
    <property type="match status" value="1"/>
</dbReference>
<dbReference type="PROSITE" id="PS50929">
    <property type="entry name" value="ABC_TM1F"/>
    <property type="match status" value="1"/>
</dbReference>